<sequence>MDVFFDKRRSTLGSLGFLSWFAFELAGLTKMLVALDLDNGWLAIISFLLETVFRNLRCILSVFILYRHGLGHNKALIATVTLVMWYIGSLLGNWIPNRTTSSRKCNVERSTI</sequence>
<gene>
    <name evidence="2" type="ORF">BKA55DRAFT_564778</name>
</gene>
<proteinExistence type="predicted"/>
<keyword evidence="1" id="KW-1133">Transmembrane helix</keyword>
<dbReference type="AlphaFoldDB" id="A0A9P9HDV9"/>
<dbReference type="EMBL" id="JAGMUX010000006">
    <property type="protein sequence ID" value="KAH7255691.1"/>
    <property type="molecule type" value="Genomic_DNA"/>
</dbReference>
<protein>
    <submittedName>
        <fullName evidence="2">Uncharacterized protein</fullName>
    </submittedName>
</protein>
<feature type="transmembrane region" description="Helical" evidence="1">
    <location>
        <begin position="75"/>
        <end position="95"/>
    </location>
</feature>
<keyword evidence="3" id="KW-1185">Reference proteome</keyword>
<dbReference type="GeneID" id="70222464"/>
<reference evidence="2" key="1">
    <citation type="journal article" date="2021" name="Nat. Commun.">
        <title>Genetic determinants of endophytism in the Arabidopsis root mycobiome.</title>
        <authorList>
            <person name="Mesny F."/>
            <person name="Miyauchi S."/>
            <person name="Thiergart T."/>
            <person name="Pickel B."/>
            <person name="Atanasova L."/>
            <person name="Karlsson M."/>
            <person name="Huettel B."/>
            <person name="Barry K.W."/>
            <person name="Haridas S."/>
            <person name="Chen C."/>
            <person name="Bauer D."/>
            <person name="Andreopoulos W."/>
            <person name="Pangilinan J."/>
            <person name="LaButti K."/>
            <person name="Riley R."/>
            <person name="Lipzen A."/>
            <person name="Clum A."/>
            <person name="Drula E."/>
            <person name="Henrissat B."/>
            <person name="Kohler A."/>
            <person name="Grigoriev I.V."/>
            <person name="Martin F.M."/>
            <person name="Hacquard S."/>
        </authorList>
    </citation>
    <scope>NUCLEOTIDE SEQUENCE</scope>
    <source>
        <strain evidence="2">MPI-CAGE-AT-0023</strain>
    </source>
</reference>
<name>A0A9P9HDV9_FUSRE</name>
<evidence type="ECO:0000313" key="3">
    <source>
        <dbReference type="Proteomes" id="UP000720189"/>
    </source>
</evidence>
<comment type="caution">
    <text evidence="2">The sequence shown here is derived from an EMBL/GenBank/DDBJ whole genome shotgun (WGS) entry which is preliminary data.</text>
</comment>
<keyword evidence="1" id="KW-0472">Membrane</keyword>
<keyword evidence="1" id="KW-0812">Transmembrane</keyword>
<accession>A0A9P9HDV9</accession>
<evidence type="ECO:0000256" key="1">
    <source>
        <dbReference type="SAM" id="Phobius"/>
    </source>
</evidence>
<evidence type="ECO:0000313" key="2">
    <source>
        <dbReference type="EMBL" id="KAH7255691.1"/>
    </source>
</evidence>
<dbReference type="Proteomes" id="UP000720189">
    <property type="component" value="Unassembled WGS sequence"/>
</dbReference>
<dbReference type="RefSeq" id="XP_046051260.1">
    <property type="nucleotide sequence ID" value="XM_046192510.1"/>
</dbReference>
<organism evidence="2 3">
    <name type="scientific">Fusarium redolens</name>
    <dbReference type="NCBI Taxonomy" id="48865"/>
    <lineage>
        <taxon>Eukaryota</taxon>
        <taxon>Fungi</taxon>
        <taxon>Dikarya</taxon>
        <taxon>Ascomycota</taxon>
        <taxon>Pezizomycotina</taxon>
        <taxon>Sordariomycetes</taxon>
        <taxon>Hypocreomycetidae</taxon>
        <taxon>Hypocreales</taxon>
        <taxon>Nectriaceae</taxon>
        <taxon>Fusarium</taxon>
        <taxon>Fusarium redolens species complex</taxon>
    </lineage>
</organism>
<feature type="transmembrane region" description="Helical" evidence="1">
    <location>
        <begin position="12"/>
        <end position="35"/>
    </location>
</feature>